<gene>
    <name evidence="3" type="ORF">TTHERM_00030560</name>
</gene>
<dbReference type="InParanoid" id="Q22MR7"/>
<evidence type="ECO:0000313" key="3">
    <source>
        <dbReference type="EMBL" id="EAR86590.1"/>
    </source>
</evidence>
<dbReference type="EMBL" id="GG662720">
    <property type="protein sequence ID" value="EAR86590.1"/>
    <property type="molecule type" value="Genomic_DNA"/>
</dbReference>
<dbReference type="KEGG" id="tet:TTHERM_00030560"/>
<feature type="chain" id="PRO_5004201205" evidence="2">
    <location>
        <begin position="18"/>
        <end position="436"/>
    </location>
</feature>
<keyword evidence="4" id="KW-1185">Reference proteome</keyword>
<accession>Q22MR7</accession>
<protein>
    <submittedName>
        <fullName evidence="3">Transmembrane protein, putative</fullName>
    </submittedName>
</protein>
<reference evidence="4" key="1">
    <citation type="journal article" date="2006" name="PLoS Biol.">
        <title>Macronuclear genome sequence of the ciliate Tetrahymena thermophila, a model eukaryote.</title>
        <authorList>
            <person name="Eisen J.A."/>
            <person name="Coyne R.S."/>
            <person name="Wu M."/>
            <person name="Wu D."/>
            <person name="Thiagarajan M."/>
            <person name="Wortman J.R."/>
            <person name="Badger J.H."/>
            <person name="Ren Q."/>
            <person name="Amedeo P."/>
            <person name="Jones K.M."/>
            <person name="Tallon L.J."/>
            <person name="Delcher A.L."/>
            <person name="Salzberg S.L."/>
            <person name="Silva J.C."/>
            <person name="Haas B.J."/>
            <person name="Majoros W.H."/>
            <person name="Farzad M."/>
            <person name="Carlton J.M."/>
            <person name="Smith R.K. Jr."/>
            <person name="Garg J."/>
            <person name="Pearlman R.E."/>
            <person name="Karrer K.M."/>
            <person name="Sun L."/>
            <person name="Manning G."/>
            <person name="Elde N.C."/>
            <person name="Turkewitz A.P."/>
            <person name="Asai D.J."/>
            <person name="Wilkes D.E."/>
            <person name="Wang Y."/>
            <person name="Cai H."/>
            <person name="Collins K."/>
            <person name="Stewart B.A."/>
            <person name="Lee S.R."/>
            <person name="Wilamowska K."/>
            <person name="Weinberg Z."/>
            <person name="Ruzzo W.L."/>
            <person name="Wloga D."/>
            <person name="Gaertig J."/>
            <person name="Frankel J."/>
            <person name="Tsao C.-C."/>
            <person name="Gorovsky M.A."/>
            <person name="Keeling P.J."/>
            <person name="Waller R.F."/>
            <person name="Patron N.J."/>
            <person name="Cherry J.M."/>
            <person name="Stover N.A."/>
            <person name="Krieger C.J."/>
            <person name="del Toro C."/>
            <person name="Ryder H.F."/>
            <person name="Williamson S.C."/>
            <person name="Barbeau R.A."/>
            <person name="Hamilton E.P."/>
            <person name="Orias E."/>
        </authorList>
    </citation>
    <scope>NUCLEOTIDE SEQUENCE [LARGE SCALE GENOMIC DNA]</scope>
    <source>
        <strain evidence="4">SB210</strain>
    </source>
</reference>
<dbReference type="GeneID" id="7828684"/>
<keyword evidence="1" id="KW-1133">Transmembrane helix</keyword>
<dbReference type="RefSeq" id="XP_976953.1">
    <property type="nucleotide sequence ID" value="XM_971860.3"/>
</dbReference>
<feature type="transmembrane region" description="Helical" evidence="1">
    <location>
        <begin position="411"/>
        <end position="435"/>
    </location>
</feature>
<evidence type="ECO:0000256" key="1">
    <source>
        <dbReference type="SAM" id="Phobius"/>
    </source>
</evidence>
<keyword evidence="1" id="KW-0472">Membrane</keyword>
<feature type="signal peptide" evidence="2">
    <location>
        <begin position="1"/>
        <end position="17"/>
    </location>
</feature>
<name>Q22MR7_TETTS</name>
<evidence type="ECO:0000313" key="4">
    <source>
        <dbReference type="Proteomes" id="UP000009168"/>
    </source>
</evidence>
<proteinExistence type="predicted"/>
<keyword evidence="2" id="KW-0732">Signal</keyword>
<dbReference type="Proteomes" id="UP000009168">
    <property type="component" value="Unassembled WGS sequence"/>
</dbReference>
<organism evidence="3 4">
    <name type="scientific">Tetrahymena thermophila (strain SB210)</name>
    <dbReference type="NCBI Taxonomy" id="312017"/>
    <lineage>
        <taxon>Eukaryota</taxon>
        <taxon>Sar</taxon>
        <taxon>Alveolata</taxon>
        <taxon>Ciliophora</taxon>
        <taxon>Intramacronucleata</taxon>
        <taxon>Oligohymenophorea</taxon>
        <taxon>Hymenostomatida</taxon>
        <taxon>Tetrahymenina</taxon>
        <taxon>Tetrahymenidae</taxon>
        <taxon>Tetrahymena</taxon>
    </lineage>
</organism>
<dbReference type="HOGENOM" id="CLU_629307_0_0_1"/>
<sequence length="436" mass="49493">MVQFIYLLTIIVSLTLAQNTNTNPFIYVTPASSTPANYTSSQDLDLINYDSANCVCDITYLRDYDCSCDTDTQTNQQNYFTTKRKTTMEQSYMLINYPLCDTLRNDINELIPSYINNIACLARQNKAYSGMFYNSQETSTTSSTSSTSTQVDYDLLSMTQIDASKPTQFLNYNINDFLLFYENYNYAQLSSNPNRLSSAQLLYAPDFFGFCRLLPVLKRDIINYSTLCQGQVVNRNQIELISDENGNESVKQVSNVAGNSNNFIIYIKPNNTQSTVTAKDQGYSYGNYLNVDQRSIQYQQKIKFGGIFYLSSANLYVYSLKQVSGQDAISCTGIQQGDTTQQYIIYFTDIGTKDNTSFQIIYCQASPVITQSKVSGKTLVSFQYLSSSDIIQEQSYTDRLSKYVYRLFYPLYSFLSASKLVFTLSTLLGLLSILFF</sequence>
<evidence type="ECO:0000256" key="2">
    <source>
        <dbReference type="SAM" id="SignalP"/>
    </source>
</evidence>
<keyword evidence="1 3" id="KW-0812">Transmembrane</keyword>
<dbReference type="AlphaFoldDB" id="Q22MR7"/>